<dbReference type="GO" id="GO:0046872">
    <property type="term" value="F:metal ion binding"/>
    <property type="evidence" value="ECO:0007669"/>
    <property type="project" value="UniProtKB-KW"/>
</dbReference>
<feature type="transmembrane region" description="Helical" evidence="7">
    <location>
        <begin position="114"/>
        <end position="136"/>
    </location>
</feature>
<accession>A0A0P1KQ31</accession>
<feature type="binding site" evidence="5">
    <location>
        <position position="280"/>
    </location>
    <ligand>
        <name>Zn(2+)</name>
        <dbReference type="ChEBI" id="CHEBI:29105"/>
    </ligand>
</feature>
<evidence type="ECO:0000256" key="1">
    <source>
        <dbReference type="ARBA" id="ARBA00004141"/>
    </source>
</evidence>
<keyword evidence="9" id="KW-1185">Reference proteome</keyword>
<evidence type="ECO:0000313" key="8">
    <source>
        <dbReference type="EMBL" id="CUS21663.1"/>
    </source>
</evidence>
<reference evidence="9" key="1">
    <citation type="submission" date="2015-10" db="EMBL/GenBank/DDBJ databases">
        <authorList>
            <person name="Devillers H."/>
        </authorList>
    </citation>
    <scope>NUCLEOTIDE SEQUENCE [LARGE SCALE GENOMIC DNA]</scope>
</reference>
<evidence type="ECO:0000256" key="6">
    <source>
        <dbReference type="SAM" id="MobiDB-lite"/>
    </source>
</evidence>
<keyword evidence="5" id="KW-0479">Metal-binding</keyword>
<evidence type="ECO:0000256" key="4">
    <source>
        <dbReference type="ARBA" id="ARBA00023136"/>
    </source>
</evidence>
<dbReference type="OrthoDB" id="529367at2759"/>
<organism evidence="8 9">
    <name type="scientific">Lachancea quebecensis</name>
    <dbReference type="NCBI Taxonomy" id="1654605"/>
    <lineage>
        <taxon>Eukaryota</taxon>
        <taxon>Fungi</taxon>
        <taxon>Dikarya</taxon>
        <taxon>Ascomycota</taxon>
        <taxon>Saccharomycotina</taxon>
        <taxon>Saccharomycetes</taxon>
        <taxon>Saccharomycetales</taxon>
        <taxon>Saccharomycetaceae</taxon>
        <taxon>Lachancea</taxon>
    </lineage>
</organism>
<dbReference type="PANTHER" id="PTHR20855:SF95">
    <property type="entry name" value="ADIPOR-LIKE RECEPTOR IZH1"/>
    <property type="match status" value="1"/>
</dbReference>
<name>A0A0P1KQ31_9SACH</name>
<dbReference type="GO" id="GO:0038023">
    <property type="term" value="F:signaling receptor activity"/>
    <property type="evidence" value="ECO:0007669"/>
    <property type="project" value="TreeGrafter"/>
</dbReference>
<comment type="subcellular location">
    <subcellularLocation>
        <location evidence="1">Membrane</location>
        <topology evidence="1">Multi-pass membrane protein</topology>
    </subcellularLocation>
</comment>
<dbReference type="EMBL" id="LN890565">
    <property type="protein sequence ID" value="CUS21663.1"/>
    <property type="molecule type" value="Genomic_DNA"/>
</dbReference>
<protein>
    <submittedName>
        <fullName evidence="8">LAQU0S03e07822g1_1</fullName>
    </submittedName>
</protein>
<evidence type="ECO:0000256" key="5">
    <source>
        <dbReference type="PIRSR" id="PIRSR604254-1"/>
    </source>
</evidence>
<feature type="transmembrane region" description="Helical" evidence="7">
    <location>
        <begin position="79"/>
        <end position="102"/>
    </location>
</feature>
<sequence>MSSTYTLRQRRQQCASSKGKGGTSNGATAPGKSGLCRFEELPDWQRDNDKILAGYVRETNSMKKCFESLTYFHNETVNIYTHLIPSGTYLVMLMFFTDLFLIPQFPTTTMSDYIMINFFLLGAFLCLMCSTCFHCLKQHSEAQSNIWSKVDYMGIIVLISCSTVSLLYYGFYDYLFHFKMFTIAVVVLGSCCAAFVLNDRFNAKNWRACRAGFFVTFGFSGIVPIIVGLVKFGIAESSKRVQLRFVLLEALFYISGAVIYGFRIPETLLPGKFDLVGHSHQLFHILVVLGSLCHFRALIGSYFFMHTGISSPGLLNLKAL</sequence>
<evidence type="ECO:0000256" key="2">
    <source>
        <dbReference type="ARBA" id="ARBA00022692"/>
    </source>
</evidence>
<feature type="transmembrane region" description="Helical" evidence="7">
    <location>
        <begin position="282"/>
        <end position="305"/>
    </location>
</feature>
<dbReference type="AlphaFoldDB" id="A0A0P1KQ31"/>
<dbReference type="Proteomes" id="UP000236544">
    <property type="component" value="Unassembled WGS sequence"/>
</dbReference>
<feature type="transmembrane region" description="Helical" evidence="7">
    <location>
        <begin position="152"/>
        <end position="172"/>
    </location>
</feature>
<evidence type="ECO:0000256" key="7">
    <source>
        <dbReference type="SAM" id="Phobius"/>
    </source>
</evidence>
<keyword evidence="2 7" id="KW-0812">Transmembrane</keyword>
<feature type="binding site" evidence="5">
    <location>
        <position position="284"/>
    </location>
    <ligand>
        <name>Zn(2+)</name>
        <dbReference type="ChEBI" id="CHEBI:29105"/>
    </ligand>
</feature>
<dbReference type="GO" id="GO:0016020">
    <property type="term" value="C:membrane"/>
    <property type="evidence" value="ECO:0007669"/>
    <property type="project" value="UniProtKB-SubCell"/>
</dbReference>
<feature type="transmembrane region" description="Helical" evidence="7">
    <location>
        <begin position="178"/>
        <end position="197"/>
    </location>
</feature>
<feature type="binding site" evidence="5">
    <location>
        <position position="134"/>
    </location>
    <ligand>
        <name>Zn(2+)</name>
        <dbReference type="ChEBI" id="CHEBI:29105"/>
    </ligand>
</feature>
<feature type="transmembrane region" description="Helical" evidence="7">
    <location>
        <begin position="242"/>
        <end position="262"/>
    </location>
</feature>
<dbReference type="Pfam" id="PF03006">
    <property type="entry name" value="HlyIII"/>
    <property type="match status" value="1"/>
</dbReference>
<dbReference type="GO" id="GO:0006882">
    <property type="term" value="P:intracellular zinc ion homeostasis"/>
    <property type="evidence" value="ECO:0007669"/>
    <property type="project" value="TreeGrafter"/>
</dbReference>
<feature type="compositionally biased region" description="Polar residues" evidence="6">
    <location>
        <begin position="1"/>
        <end position="16"/>
    </location>
</feature>
<gene>
    <name evidence="8" type="ORF">LAQU0_S03e07822g</name>
</gene>
<keyword evidence="5" id="KW-0862">Zinc</keyword>
<dbReference type="PANTHER" id="PTHR20855">
    <property type="entry name" value="ADIPOR/PROGESTIN RECEPTOR-RELATED"/>
    <property type="match status" value="1"/>
</dbReference>
<keyword evidence="3 7" id="KW-1133">Transmembrane helix</keyword>
<dbReference type="InterPro" id="IPR004254">
    <property type="entry name" value="AdipoR/HlyIII-related"/>
</dbReference>
<feature type="transmembrane region" description="Helical" evidence="7">
    <location>
        <begin position="209"/>
        <end position="230"/>
    </location>
</feature>
<evidence type="ECO:0000256" key="3">
    <source>
        <dbReference type="ARBA" id="ARBA00022989"/>
    </source>
</evidence>
<keyword evidence="4 7" id="KW-0472">Membrane</keyword>
<evidence type="ECO:0000313" key="9">
    <source>
        <dbReference type="Proteomes" id="UP000236544"/>
    </source>
</evidence>
<proteinExistence type="predicted"/>
<feature type="region of interest" description="Disordered" evidence="6">
    <location>
        <begin position="1"/>
        <end position="31"/>
    </location>
</feature>